<name>A0A1M4J6V5_9XANT</name>
<evidence type="ECO:0000313" key="2">
    <source>
        <dbReference type="Proteomes" id="UP000184997"/>
    </source>
</evidence>
<evidence type="ECO:0000313" key="1">
    <source>
        <dbReference type="EMBL" id="SBV87465.1"/>
    </source>
</evidence>
<dbReference type="Proteomes" id="UP000184997">
    <property type="component" value="Unassembled WGS sequence"/>
</dbReference>
<gene>
    <name evidence="1" type="ORF">XTGNCPPB3709_1390</name>
</gene>
<reference evidence="2" key="1">
    <citation type="submission" date="2016-07" db="EMBL/GenBank/DDBJ databases">
        <authorList>
            <person name="Florea S."/>
            <person name="Webb J.S."/>
            <person name="Jaromczyk J."/>
            <person name="Schardl C.L."/>
        </authorList>
    </citation>
    <scope>NUCLEOTIDE SEQUENCE [LARGE SCALE GENOMIC DNA]</scope>
</reference>
<dbReference type="AlphaFoldDB" id="A0A1M4J6V5"/>
<protein>
    <submittedName>
        <fullName evidence="1">Degenerated ISxac3 transposase</fullName>
    </submittedName>
</protein>
<proteinExistence type="predicted"/>
<organism evidence="1 2">
    <name type="scientific">Xanthomonas graminis pv. graminis</name>
    <dbReference type="NCBI Taxonomy" id="134874"/>
    <lineage>
        <taxon>Bacteria</taxon>
        <taxon>Pseudomonadati</taxon>
        <taxon>Pseudomonadota</taxon>
        <taxon>Gammaproteobacteria</taxon>
        <taxon>Lysobacterales</taxon>
        <taxon>Lysobacteraceae</taxon>
        <taxon>Xanthomonas</taxon>
        <taxon>Xanthomonas translucens group</taxon>
        <taxon>Xanthomonas graminis</taxon>
    </lineage>
</organism>
<sequence length="49" mass="5413">MGTCIVAIAWIQRRSIASYIHGFYNPTHLHSVLGYLSPIDSAKKPEQAA</sequence>
<accession>A0A1M4J6V5</accession>
<dbReference type="EMBL" id="FLUK01000119">
    <property type="protein sequence ID" value="SBV87465.1"/>
    <property type="molecule type" value="Genomic_DNA"/>
</dbReference>